<gene>
    <name evidence="1" type="ordered locus">IALB_2887</name>
</gene>
<dbReference type="EMBL" id="CP003418">
    <property type="protein sequence ID" value="AFH50590.1"/>
    <property type="molecule type" value="Genomic_DNA"/>
</dbReference>
<dbReference type="STRING" id="945713.IALB_2887"/>
<organism evidence="1 2">
    <name type="scientific">Ignavibacterium album (strain DSM 19864 / JCM 16511 / NBRC 101810 / Mat9-16)</name>
    <dbReference type="NCBI Taxonomy" id="945713"/>
    <lineage>
        <taxon>Bacteria</taxon>
        <taxon>Pseudomonadati</taxon>
        <taxon>Ignavibacteriota</taxon>
        <taxon>Ignavibacteria</taxon>
        <taxon>Ignavibacteriales</taxon>
        <taxon>Ignavibacteriaceae</taxon>
        <taxon>Ignavibacterium</taxon>
    </lineage>
</organism>
<keyword evidence="1" id="KW-0808">Transferase</keyword>
<evidence type="ECO:0000313" key="2">
    <source>
        <dbReference type="Proteomes" id="UP000007394"/>
    </source>
</evidence>
<dbReference type="AlphaFoldDB" id="I0ANN3"/>
<name>I0ANN3_IGNAJ</name>
<dbReference type="KEGG" id="ial:IALB_2887"/>
<dbReference type="RefSeq" id="WP_014561729.1">
    <property type="nucleotide sequence ID" value="NC_017464.1"/>
</dbReference>
<reference evidence="1 2" key="1">
    <citation type="journal article" date="2012" name="Front. Microbiol.">
        <title>Complete genome of Ignavibacterium album, a metabolically versatile, flagellated, facultative anaerobe from the phylum Chlorobi.</title>
        <authorList>
            <person name="Liu Z."/>
            <person name="Frigaard N.-U."/>
            <person name="Vogl K."/>
            <person name="Iino T."/>
            <person name="Ohkuma M."/>
            <person name="Overmann J."/>
            <person name="Bryant D.A."/>
        </authorList>
    </citation>
    <scope>NUCLEOTIDE SEQUENCE [LARGE SCALE GENOMIC DNA]</scope>
    <source>
        <strain evidence="2">DSM 19864 / JCM 16511 / NBRC 101810 / Mat9-16</strain>
    </source>
</reference>
<protein>
    <submittedName>
        <fullName evidence="1">Fkbm family methyltransferase</fullName>
    </submittedName>
</protein>
<evidence type="ECO:0000313" key="1">
    <source>
        <dbReference type="EMBL" id="AFH50590.1"/>
    </source>
</evidence>
<dbReference type="OrthoDB" id="938855at2"/>
<keyword evidence="1" id="KW-0489">Methyltransferase</keyword>
<accession>I0ANN3</accession>
<dbReference type="Proteomes" id="UP000007394">
    <property type="component" value="Chromosome"/>
</dbReference>
<dbReference type="InterPro" id="IPR029063">
    <property type="entry name" value="SAM-dependent_MTases_sf"/>
</dbReference>
<dbReference type="Gene3D" id="3.40.50.150">
    <property type="entry name" value="Vaccinia Virus protein VP39"/>
    <property type="match status" value="1"/>
</dbReference>
<dbReference type="GO" id="GO:0008168">
    <property type="term" value="F:methyltransferase activity"/>
    <property type="evidence" value="ECO:0007669"/>
    <property type="project" value="UniProtKB-KW"/>
</dbReference>
<dbReference type="PATRIC" id="fig|945713.3.peg.2906"/>
<dbReference type="SUPFAM" id="SSF53335">
    <property type="entry name" value="S-adenosyl-L-methionine-dependent methyltransferases"/>
    <property type="match status" value="1"/>
</dbReference>
<sequence>MSLTLKQKINSIKYFITHPKSLELIIASKESGYLYDEGWFKSLDEKRPVDKDGNPIPWFTYPAIEFLKDRLTKEMIIFEYGSGSSTLFFAERVKEIISVETDKEWFNKIVNKLPSNARLIFYEQVNFDCTYAEVIKTTNKKYDIIIVDAIEREEAISISIELLKENGVIILDNSERDEYKNITDFLYQNKFKKIDFWGIQPAYLNKSCTSIFYKTNNCLGI</sequence>
<proteinExistence type="predicted"/>
<dbReference type="HOGENOM" id="CLU_095324_1_0_10"/>
<dbReference type="eggNOG" id="COG4122">
    <property type="taxonomic scope" value="Bacteria"/>
</dbReference>
<keyword evidence="2" id="KW-1185">Reference proteome</keyword>
<dbReference type="GO" id="GO:0032259">
    <property type="term" value="P:methylation"/>
    <property type="evidence" value="ECO:0007669"/>
    <property type="project" value="UniProtKB-KW"/>
</dbReference>